<reference evidence="1 2" key="3">
    <citation type="journal article" date="2000" name="Virology">
        <title>Characterization and immunolocalization of major structural proteins in the brown algal virus EsV-1.</title>
        <authorList>
            <person name="Delaroque N."/>
            <person name="Wolf S."/>
            <person name="Muller D.G."/>
            <person name="Knippers R."/>
        </authorList>
    </citation>
    <scope>NUCLEOTIDE SEQUENCE [LARGE SCALE GENOMIC DNA]</scope>
    <source>
        <strain evidence="2">Isolate New Zealand/Kaikoura/1988</strain>
    </source>
</reference>
<accession>Q8QN82</accession>
<reference evidence="1 2" key="1">
    <citation type="journal article" date="1995" name="Virology">
        <title>Coat protein of the Ectocarpus siliculosus virus.</title>
        <authorList>
            <person name="Klein M."/>
            <person name="Lanka S.T."/>
            <person name="Knippers R."/>
            <person name="Muller D.G."/>
        </authorList>
    </citation>
    <scope>NUCLEOTIDE SEQUENCE [LARGE SCALE GENOMIC DNA]</scope>
    <source>
        <strain evidence="2">Isolate New Zealand/Kaikoura/1988</strain>
    </source>
</reference>
<keyword evidence="2" id="KW-1185">Reference proteome</keyword>
<name>Q8QN82_ESV1K</name>
<dbReference type="InterPro" id="IPR054220">
    <property type="entry name" value="DUF6940"/>
</dbReference>
<organismHost>
    <name type="scientific">Ectocarpus siliculosus</name>
    <name type="common">Brown alga</name>
    <name type="synonym">Conferva siliculosa</name>
    <dbReference type="NCBI Taxonomy" id="2880"/>
</organismHost>
<gene>
    <name evidence="1" type="primary">ORF 207</name>
</gene>
<evidence type="ECO:0000313" key="1">
    <source>
        <dbReference type="EMBL" id="AAK14621.1"/>
    </source>
</evidence>
<proteinExistence type="predicted"/>
<dbReference type="Proteomes" id="UP000000864">
    <property type="component" value="Segment"/>
</dbReference>
<reference evidence="1 2" key="4">
    <citation type="journal article" date="2000" name="Virology">
        <title>The brown algal virus EsV-1 particle contains a putative hybrid histidine kinase.</title>
        <authorList>
            <person name="Delaroque N."/>
            <person name="Wolf S."/>
            <person name="Muller D.G."/>
            <person name="Knippers R."/>
        </authorList>
    </citation>
    <scope>NUCLEOTIDE SEQUENCE [LARGE SCALE GENOMIC DNA]</scope>
    <source>
        <strain evidence="2">Isolate New Zealand/Kaikoura/1988</strain>
    </source>
</reference>
<sequence length="205" mass="22958">MFTYYRLHFKTMTTSRPLKPCKQGWVRNPETNRCRKCQPGSSSVLLSQTAQTWNDVIKAWKAGKDLPDIKGSVFWETSVATAGGDSPFRQKTKSAARALPMTLPADPAVFSHHMKNKKTPVAFNSFGGTLLIIPPDTGKNFSHLATFYKHGSDAEKRALWKKVAVELQRKLKRGETVYVSTHGTGVSWLHVRLASRPMYYVTSVA</sequence>
<organism evidence="1 2">
    <name type="scientific">Ectocarpus siliculosus virus 1 (isolate New Zealand/Kaikoura/1988)</name>
    <name type="common">EsV-1</name>
    <dbReference type="NCBI Taxonomy" id="654926"/>
    <lineage>
        <taxon>Viruses</taxon>
        <taxon>Varidnaviria</taxon>
        <taxon>Bamfordvirae</taxon>
        <taxon>Nucleocytoviricota</taxon>
        <taxon>Megaviricetes</taxon>
        <taxon>Algavirales</taxon>
        <taxon>Phycodnaviridae</taxon>
        <taxon>Phaeovirus</taxon>
        <taxon>Phaeovirus unasiliculosus</taxon>
        <taxon>Ectocarpus siliculosus virus 1</taxon>
    </lineage>
</organism>
<dbReference type="EMBL" id="AF204951">
    <property type="protein sequence ID" value="AAK14621.1"/>
    <property type="molecule type" value="Genomic_DNA"/>
</dbReference>
<reference evidence="1 2" key="2">
    <citation type="journal article" date="1998" name="Adv. Virus Res.">
        <title>Viruses in marine brown algae.</title>
        <authorList>
            <person name="Muller D.G."/>
            <person name="Kapp M."/>
            <person name="Knippers R."/>
        </authorList>
    </citation>
    <scope>NUCLEOTIDE SEQUENCE [LARGE SCALE GENOMIC DNA]</scope>
    <source>
        <strain evidence="2">Isolate New Zealand/Kaikoura/1988</strain>
    </source>
</reference>
<protein>
    <submittedName>
        <fullName evidence="1">EsV-1-207</fullName>
    </submittedName>
</protein>
<dbReference type="KEGG" id="vg:920616"/>
<dbReference type="Pfam" id="PF22086">
    <property type="entry name" value="DUF6940"/>
    <property type="match status" value="1"/>
</dbReference>
<evidence type="ECO:0000313" key="2">
    <source>
        <dbReference type="Proteomes" id="UP000000864"/>
    </source>
</evidence>